<organism evidence="1">
    <name type="scientific">marine sediment metagenome</name>
    <dbReference type="NCBI Taxonomy" id="412755"/>
    <lineage>
        <taxon>unclassified sequences</taxon>
        <taxon>metagenomes</taxon>
        <taxon>ecological metagenomes</taxon>
    </lineage>
</organism>
<gene>
    <name evidence="1" type="ORF">LCGC14_1320910</name>
</gene>
<dbReference type="EMBL" id="LAZR01007883">
    <property type="protein sequence ID" value="KKM82316.1"/>
    <property type="molecule type" value="Genomic_DNA"/>
</dbReference>
<protein>
    <submittedName>
        <fullName evidence="1">Uncharacterized protein</fullName>
    </submittedName>
</protein>
<evidence type="ECO:0000313" key="1">
    <source>
        <dbReference type="EMBL" id="KKM82316.1"/>
    </source>
</evidence>
<accession>A0A0F9L4Z0</accession>
<dbReference type="Gene3D" id="2.30.130.30">
    <property type="entry name" value="Hypothetical protein"/>
    <property type="match status" value="1"/>
</dbReference>
<dbReference type="SUPFAM" id="SSF88697">
    <property type="entry name" value="PUA domain-like"/>
    <property type="match status" value="1"/>
</dbReference>
<dbReference type="AlphaFoldDB" id="A0A0F9L4Z0"/>
<reference evidence="1" key="1">
    <citation type="journal article" date="2015" name="Nature">
        <title>Complex archaea that bridge the gap between prokaryotes and eukaryotes.</title>
        <authorList>
            <person name="Spang A."/>
            <person name="Saw J.H."/>
            <person name="Jorgensen S.L."/>
            <person name="Zaremba-Niedzwiedzka K."/>
            <person name="Martijn J."/>
            <person name="Lind A.E."/>
            <person name="van Eijk R."/>
            <person name="Schleper C."/>
            <person name="Guy L."/>
            <person name="Ettema T.J."/>
        </authorList>
    </citation>
    <scope>NUCLEOTIDE SEQUENCE</scope>
</reference>
<name>A0A0F9L4Z0_9ZZZZ</name>
<dbReference type="InterPro" id="IPR015947">
    <property type="entry name" value="PUA-like_sf"/>
</dbReference>
<sequence length="136" mass="15301">MKCLSLTQTWASLMALGLKKVETRSWKTHYRGPLAIHAAKGFPRWAIELAREEPFATALVRAGIRRLDELPRGAIIATANLVDCVPTEIVSISEQERAFGDYTPGRWAWFLEDVTQLALPIPWRGQLGLFTVEIPE</sequence>
<comment type="caution">
    <text evidence="1">The sequence shown here is derived from an EMBL/GenBank/DDBJ whole genome shotgun (WGS) entry which is preliminary data.</text>
</comment>
<proteinExistence type="predicted"/>
<dbReference type="CDD" id="cd06554">
    <property type="entry name" value="ASCH_ASC-1_like"/>
    <property type="match status" value="1"/>
</dbReference>